<reference evidence="9 10" key="1">
    <citation type="submission" date="2020-12" db="EMBL/GenBank/DDBJ databases">
        <title>Metabolic potential, ecology and presence of endohyphal bacteria is reflected in genomic diversity of Mucoromycotina.</title>
        <authorList>
            <person name="Muszewska A."/>
            <person name="Okrasinska A."/>
            <person name="Steczkiewicz K."/>
            <person name="Drgas O."/>
            <person name="Orlowska M."/>
            <person name="Perlinska-Lenart U."/>
            <person name="Aleksandrzak-Piekarczyk T."/>
            <person name="Szatraj K."/>
            <person name="Zielenkiewicz U."/>
            <person name="Pilsyk S."/>
            <person name="Malc E."/>
            <person name="Mieczkowski P."/>
            <person name="Kruszewska J.S."/>
            <person name="Biernat P."/>
            <person name="Pawlowska J."/>
        </authorList>
    </citation>
    <scope>NUCLEOTIDE SEQUENCE [LARGE SCALE GENOMIC DNA]</scope>
    <source>
        <strain evidence="9 10">CBS 142.35</strain>
    </source>
</reference>
<feature type="region of interest" description="Disordered" evidence="7">
    <location>
        <begin position="345"/>
        <end position="388"/>
    </location>
</feature>
<keyword evidence="5" id="KW-0268">Exocytosis</keyword>
<protein>
    <recommendedName>
        <fullName evidence="3">Exocyst complex component EXO84</fullName>
    </recommendedName>
</protein>
<feature type="compositionally biased region" description="Low complexity" evidence="7">
    <location>
        <begin position="29"/>
        <end position="51"/>
    </location>
</feature>
<feature type="domain" description="Exocyst component Exo84 C-terminal" evidence="8">
    <location>
        <begin position="390"/>
        <end position="592"/>
    </location>
</feature>
<dbReference type="GO" id="GO:0006887">
    <property type="term" value="P:exocytosis"/>
    <property type="evidence" value="ECO:0007669"/>
    <property type="project" value="UniProtKB-KW"/>
</dbReference>
<dbReference type="GO" id="GO:0015031">
    <property type="term" value="P:protein transport"/>
    <property type="evidence" value="ECO:0007669"/>
    <property type="project" value="UniProtKB-KW"/>
</dbReference>
<feature type="compositionally biased region" description="Low complexity" evidence="7">
    <location>
        <begin position="59"/>
        <end position="70"/>
    </location>
</feature>
<dbReference type="SUPFAM" id="SSF74788">
    <property type="entry name" value="Cullin repeat-like"/>
    <property type="match status" value="1"/>
</dbReference>
<evidence type="ECO:0000256" key="1">
    <source>
        <dbReference type="ARBA" id="ARBA00004398"/>
    </source>
</evidence>
<dbReference type="Pfam" id="PF16528">
    <property type="entry name" value="Exo84_C"/>
    <property type="match status" value="1"/>
</dbReference>
<dbReference type="Proteomes" id="UP000646827">
    <property type="component" value="Unassembled WGS sequence"/>
</dbReference>
<comment type="similarity">
    <text evidence="2">Belongs to the EXO84 family.</text>
</comment>
<dbReference type="AlphaFoldDB" id="A0A8H7RQ37"/>
<sequence length="739" mass="84573">MIPSSALKKKATSGADVFRKKEKDRHGSKSGSSSHNTKGTTTSSSSPSSYSSRHKMASNNNNNNTTTTTNGTVRGQGNLPLANAPVVLDLHRFADDSMKPEEYVTRSLSDTNEEGIRSFHKSLVEAKQVVGGDLQRNVYRNYTEFVTISKEVSNLDGDVFRLKGYINELKSIWEGFVEETNPSEDTKPTESLGLNKAVLPQRKHTDIMNTDLQSIYRAQISALWDNVEGSQRFVTYTPGRHIIRECVNFMDINPKTLQPRVAIHIFLLNDCLLIASRKKRSATSRYKLVADFCWSLEDASIIDLKDSQGLTNAIKISVYPNTFIFRSEKQEEKYALLHAYRRTMDENDDRQDDQPNSLGYMKNGKDNGSPDTRNHGKDGNDTEINPSDQKWLKSLPDELEVAIALRQFENAVKDIEQARHVLISYKKDTPLLKESTRQIEKYTESLSLIISHDLSNILLTKLQFQRLVNWLLRLGKGEEAREVFLNTRSLIIKKRIRQLTFEGDSTTYINELALVVFTLVRNTCEWYRDSFKQNEMASRFITWVREQTEIYADIYKRQVFNHSQLNCQIIADCFKSTLDQCSILRKVGLDLKFLLEDFFLENVRETILAYEKRCVEKVEKFVSTDNFNIVSSQNLGADVRVTSSVVTFYNMLVKFVNDICLIAKLQLYETVVRSISRVTENYLRAMVDQSNGQRSIAQMNIGFVLDNVVPRVSSQLNRHFDRPIPELDSLRARLRGLSN</sequence>
<comment type="caution">
    <text evidence="9">The sequence shown here is derived from an EMBL/GenBank/DDBJ whole genome shotgun (WGS) entry which is preliminary data.</text>
</comment>
<evidence type="ECO:0000256" key="2">
    <source>
        <dbReference type="ARBA" id="ARBA00007210"/>
    </source>
</evidence>
<dbReference type="Gene3D" id="2.30.29.30">
    <property type="entry name" value="Pleckstrin-homology domain (PH domain)/Phosphotyrosine-binding domain (PTB)"/>
    <property type="match status" value="1"/>
</dbReference>
<dbReference type="EMBL" id="JAEPRB010000552">
    <property type="protein sequence ID" value="KAG2215029.1"/>
    <property type="molecule type" value="Genomic_DNA"/>
</dbReference>
<feature type="region of interest" description="Disordered" evidence="7">
    <location>
        <begin position="1"/>
        <end position="79"/>
    </location>
</feature>
<dbReference type="PANTHER" id="PTHR21426:SF12">
    <property type="entry name" value="EXOCYST COMPLEX COMPONENT 8"/>
    <property type="match status" value="1"/>
</dbReference>
<dbReference type="Gene3D" id="1.20.58.1220">
    <property type="entry name" value="Exo84p, C-terminal helical domain"/>
    <property type="match status" value="1"/>
</dbReference>
<dbReference type="Pfam" id="PF08700">
    <property type="entry name" value="VPS51_Exo84_N"/>
    <property type="match status" value="1"/>
</dbReference>
<keyword evidence="6" id="KW-0653">Protein transport</keyword>
<evidence type="ECO:0000256" key="5">
    <source>
        <dbReference type="ARBA" id="ARBA00022483"/>
    </source>
</evidence>
<evidence type="ECO:0000256" key="4">
    <source>
        <dbReference type="ARBA" id="ARBA00022448"/>
    </source>
</evidence>
<comment type="subcellular location">
    <subcellularLocation>
        <location evidence="1">Cytoplasmic vesicle</location>
        <location evidence="1">Secretory vesicle</location>
    </subcellularLocation>
</comment>
<gene>
    <name evidence="9" type="ORF">INT45_010274</name>
</gene>
<dbReference type="InterPro" id="IPR032403">
    <property type="entry name" value="Exo84_C"/>
</dbReference>
<dbReference type="InterPro" id="IPR042561">
    <property type="entry name" value="Exo84_C_1"/>
</dbReference>
<dbReference type="GO" id="GO:0030133">
    <property type="term" value="C:transport vesicle"/>
    <property type="evidence" value="ECO:0007669"/>
    <property type="project" value="UniProtKB-SubCell"/>
</dbReference>
<evidence type="ECO:0000313" key="10">
    <source>
        <dbReference type="Proteomes" id="UP000646827"/>
    </source>
</evidence>
<organism evidence="9 10">
    <name type="scientific">Circinella minor</name>
    <dbReference type="NCBI Taxonomy" id="1195481"/>
    <lineage>
        <taxon>Eukaryota</taxon>
        <taxon>Fungi</taxon>
        <taxon>Fungi incertae sedis</taxon>
        <taxon>Mucoromycota</taxon>
        <taxon>Mucoromycotina</taxon>
        <taxon>Mucoromycetes</taxon>
        <taxon>Mucorales</taxon>
        <taxon>Lichtheimiaceae</taxon>
        <taxon>Circinella</taxon>
    </lineage>
</organism>
<dbReference type="GO" id="GO:0006893">
    <property type="term" value="P:Golgi to plasma membrane transport"/>
    <property type="evidence" value="ECO:0007669"/>
    <property type="project" value="TreeGrafter"/>
</dbReference>
<dbReference type="Pfam" id="PF25345">
    <property type="entry name" value="PH_EXO84"/>
    <property type="match status" value="1"/>
</dbReference>
<dbReference type="GO" id="GO:0000145">
    <property type="term" value="C:exocyst"/>
    <property type="evidence" value="ECO:0007669"/>
    <property type="project" value="InterPro"/>
</dbReference>
<evidence type="ECO:0000256" key="7">
    <source>
        <dbReference type="SAM" id="MobiDB-lite"/>
    </source>
</evidence>
<feature type="compositionally biased region" description="Basic and acidic residues" evidence="7">
    <location>
        <begin position="17"/>
        <end position="27"/>
    </location>
</feature>
<proteinExistence type="inferred from homology"/>
<keyword evidence="4" id="KW-0813">Transport</keyword>
<evidence type="ECO:0000256" key="3">
    <source>
        <dbReference type="ARBA" id="ARBA00021269"/>
    </source>
</evidence>
<keyword evidence="10" id="KW-1185">Reference proteome</keyword>
<dbReference type="Gene3D" id="1.20.58.1210">
    <property type="entry name" value="Exo84p, N-terminal helical domain"/>
    <property type="match status" value="1"/>
</dbReference>
<name>A0A8H7RQ37_9FUNG</name>
<dbReference type="SUPFAM" id="SSF50729">
    <property type="entry name" value="PH domain-like"/>
    <property type="match status" value="1"/>
</dbReference>
<accession>A0A8H7RQ37</accession>
<dbReference type="InterPro" id="IPR011993">
    <property type="entry name" value="PH-like_dom_sf"/>
</dbReference>
<dbReference type="OrthoDB" id="642193at2759"/>
<dbReference type="PANTHER" id="PTHR21426">
    <property type="entry name" value="EXOCYST COMPLEX COMPONENT 8"/>
    <property type="match status" value="1"/>
</dbReference>
<dbReference type="InterPro" id="IPR016159">
    <property type="entry name" value="Cullin_repeat-like_dom_sf"/>
</dbReference>
<evidence type="ECO:0000313" key="9">
    <source>
        <dbReference type="EMBL" id="KAG2215029.1"/>
    </source>
</evidence>
<evidence type="ECO:0000256" key="6">
    <source>
        <dbReference type="ARBA" id="ARBA00022927"/>
    </source>
</evidence>
<dbReference type="InterPro" id="IPR033961">
    <property type="entry name" value="Exo84"/>
</dbReference>
<dbReference type="InterPro" id="IPR042560">
    <property type="entry name" value="Exo84_C_2"/>
</dbReference>
<evidence type="ECO:0000259" key="8">
    <source>
        <dbReference type="Pfam" id="PF16528"/>
    </source>
</evidence>